<reference evidence="2 3" key="1">
    <citation type="submission" date="2018-02" db="EMBL/GenBank/DDBJ databases">
        <title>Lelliotia aquatilis sp. nov., isolated from drinking water.</title>
        <authorList>
            <person name="Kaempfer P."/>
            <person name="Glaeser S."/>
            <person name="Exner M."/>
            <person name="Doijad S."/>
            <person name="Chakraborty T."/>
        </authorList>
    </citation>
    <scope>NUCLEOTIDE SEQUENCE [LARGE SCALE GENOMIC DNA]</scope>
    <source>
        <strain evidence="2 3">6331-17</strain>
    </source>
</reference>
<dbReference type="Proteomes" id="UP000237025">
    <property type="component" value="Unassembled WGS sequence"/>
</dbReference>
<sequence>MKAVTGVAGVLLTLLLAGCSALRPAPVPPTVVIPTTLLEQLGEQVSWLRAGACHGDPVATRRLSRALDGGGMAAGDFAWLRGDARGPLTESGLLGGSSVQRPAGLLMLTCGGHAAA</sequence>
<organism evidence="2 3">
    <name type="scientific">Lelliottia aquatilis</name>
    <dbReference type="NCBI Taxonomy" id="2080838"/>
    <lineage>
        <taxon>Bacteria</taxon>
        <taxon>Pseudomonadati</taxon>
        <taxon>Pseudomonadota</taxon>
        <taxon>Gammaproteobacteria</taxon>
        <taxon>Enterobacterales</taxon>
        <taxon>Enterobacteriaceae</taxon>
        <taxon>Lelliottia</taxon>
    </lineage>
</organism>
<proteinExistence type="predicted"/>
<keyword evidence="3" id="KW-1185">Reference proteome</keyword>
<evidence type="ECO:0008006" key="4">
    <source>
        <dbReference type="Google" id="ProtNLM"/>
    </source>
</evidence>
<protein>
    <recommendedName>
        <fullName evidence="4">Lipoprotein</fullName>
    </recommendedName>
</protein>
<feature type="chain" id="PRO_5046404627" description="Lipoprotein" evidence="1">
    <location>
        <begin position="26"/>
        <end position="116"/>
    </location>
</feature>
<keyword evidence="1" id="KW-0732">Signal</keyword>
<evidence type="ECO:0000313" key="3">
    <source>
        <dbReference type="Proteomes" id="UP000237025"/>
    </source>
</evidence>
<comment type="caution">
    <text evidence="2">The sequence shown here is derived from an EMBL/GenBank/DDBJ whole genome shotgun (WGS) entry which is preliminary data.</text>
</comment>
<feature type="signal peptide" evidence="1">
    <location>
        <begin position="1"/>
        <end position="25"/>
    </location>
</feature>
<evidence type="ECO:0000256" key="1">
    <source>
        <dbReference type="SAM" id="SignalP"/>
    </source>
</evidence>
<gene>
    <name evidence="2" type="ORF">C3712_22340</name>
</gene>
<name>A0ABX4ZVL2_9ENTR</name>
<dbReference type="PROSITE" id="PS51257">
    <property type="entry name" value="PROKAR_LIPOPROTEIN"/>
    <property type="match status" value="1"/>
</dbReference>
<accession>A0ABX4ZVL2</accession>
<dbReference type="EMBL" id="PQVW01000026">
    <property type="protein sequence ID" value="POZ18950.1"/>
    <property type="molecule type" value="Genomic_DNA"/>
</dbReference>
<evidence type="ECO:0000313" key="2">
    <source>
        <dbReference type="EMBL" id="POZ18950.1"/>
    </source>
</evidence>